<name>A0A699YDQ6_HAELA</name>
<feature type="non-terminal residue" evidence="2">
    <location>
        <position position="240"/>
    </location>
</feature>
<evidence type="ECO:0000313" key="3">
    <source>
        <dbReference type="Proteomes" id="UP000485058"/>
    </source>
</evidence>
<accession>A0A699YDQ6</accession>
<feature type="non-terminal residue" evidence="2">
    <location>
        <position position="1"/>
    </location>
</feature>
<feature type="region of interest" description="Disordered" evidence="1">
    <location>
        <begin position="122"/>
        <end position="148"/>
    </location>
</feature>
<evidence type="ECO:0000313" key="2">
    <source>
        <dbReference type="EMBL" id="GFH08227.1"/>
    </source>
</evidence>
<feature type="region of interest" description="Disordered" evidence="1">
    <location>
        <begin position="1"/>
        <end position="34"/>
    </location>
</feature>
<protein>
    <submittedName>
        <fullName evidence="2">DUF4378 domain-containing protein</fullName>
    </submittedName>
</protein>
<reference evidence="2 3" key="1">
    <citation type="submission" date="2020-02" db="EMBL/GenBank/DDBJ databases">
        <title>Draft genome sequence of Haematococcus lacustris strain NIES-144.</title>
        <authorList>
            <person name="Morimoto D."/>
            <person name="Nakagawa S."/>
            <person name="Yoshida T."/>
            <person name="Sawayama S."/>
        </authorList>
    </citation>
    <scope>NUCLEOTIDE SEQUENCE [LARGE SCALE GENOMIC DNA]</scope>
    <source>
        <strain evidence="2 3">NIES-144</strain>
    </source>
</reference>
<dbReference type="AlphaFoldDB" id="A0A699YDQ6"/>
<proteinExistence type="predicted"/>
<feature type="compositionally biased region" description="Polar residues" evidence="1">
    <location>
        <begin position="1"/>
        <end position="13"/>
    </location>
</feature>
<keyword evidence="3" id="KW-1185">Reference proteome</keyword>
<gene>
    <name evidence="2" type="ORF">HaLaN_03158</name>
</gene>
<organism evidence="2 3">
    <name type="scientific">Haematococcus lacustris</name>
    <name type="common">Green alga</name>
    <name type="synonym">Haematococcus pluvialis</name>
    <dbReference type="NCBI Taxonomy" id="44745"/>
    <lineage>
        <taxon>Eukaryota</taxon>
        <taxon>Viridiplantae</taxon>
        <taxon>Chlorophyta</taxon>
        <taxon>core chlorophytes</taxon>
        <taxon>Chlorophyceae</taxon>
        <taxon>CS clade</taxon>
        <taxon>Chlamydomonadales</taxon>
        <taxon>Haematococcaceae</taxon>
        <taxon>Haematococcus</taxon>
    </lineage>
</organism>
<dbReference type="Proteomes" id="UP000485058">
    <property type="component" value="Unassembled WGS sequence"/>
</dbReference>
<evidence type="ECO:0000256" key="1">
    <source>
        <dbReference type="SAM" id="MobiDB-lite"/>
    </source>
</evidence>
<sequence>DTLPALTTEQSSLAVGLEPSDTSSSLPGLEGPRAPALDDYSMSFDGLEADLEVDASALSPKPASATEVVAEPPAVQTTGPLDRAQAVAQYVEREVDHALADSVEVIVSVAGGVHALPGTQAAASVRQPDLPAPDSPLATWQEDDLESPSTPLAFNPNSYVVPPVPPPAPVEEAPLPPTVDMSQQAVASYVGGVMQSWLADTQVLPEFLEVGREPLSLHMFLALERQIEGVSDEQHIANKL</sequence>
<dbReference type="EMBL" id="BLLF01000147">
    <property type="protein sequence ID" value="GFH08227.1"/>
    <property type="molecule type" value="Genomic_DNA"/>
</dbReference>
<comment type="caution">
    <text evidence="2">The sequence shown here is derived from an EMBL/GenBank/DDBJ whole genome shotgun (WGS) entry which is preliminary data.</text>
</comment>